<dbReference type="CDD" id="cd19941">
    <property type="entry name" value="TIL"/>
    <property type="match status" value="1"/>
</dbReference>
<evidence type="ECO:0000313" key="6">
    <source>
        <dbReference type="Proteomes" id="UP000271162"/>
    </source>
</evidence>
<keyword evidence="6" id="KW-1185">Reference proteome</keyword>
<name>A0A0N4YNK9_NIPBR</name>
<dbReference type="InterPro" id="IPR051368">
    <property type="entry name" value="SerProtInhib-TIL_Domain"/>
</dbReference>
<organism evidence="7">
    <name type="scientific">Nippostrongylus brasiliensis</name>
    <name type="common">Rat hookworm</name>
    <dbReference type="NCBI Taxonomy" id="27835"/>
    <lineage>
        <taxon>Eukaryota</taxon>
        <taxon>Metazoa</taxon>
        <taxon>Ecdysozoa</taxon>
        <taxon>Nematoda</taxon>
        <taxon>Chromadorea</taxon>
        <taxon>Rhabditida</taxon>
        <taxon>Rhabditina</taxon>
        <taxon>Rhabditomorpha</taxon>
        <taxon>Strongyloidea</taxon>
        <taxon>Heligmosomidae</taxon>
        <taxon>Nippostrongylus</taxon>
    </lineage>
</organism>
<proteinExistence type="predicted"/>
<feature type="domain" description="TIL" evidence="4">
    <location>
        <begin position="12"/>
        <end position="66"/>
    </location>
</feature>
<dbReference type="Pfam" id="PF01826">
    <property type="entry name" value="TIL"/>
    <property type="match status" value="1"/>
</dbReference>
<evidence type="ECO:0000259" key="4">
    <source>
        <dbReference type="Pfam" id="PF01826"/>
    </source>
</evidence>
<reference evidence="5 6" key="2">
    <citation type="submission" date="2018-11" db="EMBL/GenBank/DDBJ databases">
        <authorList>
            <consortium name="Pathogen Informatics"/>
        </authorList>
    </citation>
    <scope>NUCLEOTIDE SEQUENCE [LARGE SCALE GENOMIC DNA]</scope>
</reference>
<evidence type="ECO:0000313" key="5">
    <source>
        <dbReference type="EMBL" id="VDL82547.1"/>
    </source>
</evidence>
<dbReference type="GO" id="GO:0004867">
    <property type="term" value="F:serine-type endopeptidase inhibitor activity"/>
    <property type="evidence" value="ECO:0007669"/>
    <property type="project" value="UniProtKB-KW"/>
</dbReference>
<gene>
    <name evidence="5" type="ORF">NBR_LOCUS18822</name>
</gene>
<keyword evidence="2" id="KW-0722">Serine protease inhibitor</keyword>
<sequence length="151" mass="16211">IYENIFNIDTGCGANEEKKSCGTACEPTCAEPNPGCTKQCVVNACQCKQAYIRDKKGGACISVDDCPRDPIKPCSEMNCPYGTRCVPGRVICPFVPPCFTRQTRCEPNRATTGGPATTCEGFKCPTGKKCQMIYPPCLPDVSCPPPSPECV</sequence>
<dbReference type="InterPro" id="IPR002919">
    <property type="entry name" value="TIL_dom"/>
</dbReference>
<accession>A0A0N4YNK9</accession>
<dbReference type="STRING" id="27835.A0A0N4YNK9"/>
<keyword evidence="3" id="KW-1015">Disulfide bond</keyword>
<dbReference type="SUPFAM" id="SSF57567">
    <property type="entry name" value="Serine protease inhibitors"/>
    <property type="match status" value="1"/>
</dbReference>
<dbReference type="WBParaSite" id="NBR_0001882101-mRNA-1">
    <property type="protein sequence ID" value="NBR_0001882101-mRNA-1"/>
    <property type="gene ID" value="NBR_0001882101"/>
</dbReference>
<evidence type="ECO:0000256" key="1">
    <source>
        <dbReference type="ARBA" id="ARBA00022690"/>
    </source>
</evidence>
<protein>
    <submittedName>
        <fullName evidence="7">TIL domain-containing protein</fullName>
    </submittedName>
</protein>
<dbReference type="PANTHER" id="PTHR23259">
    <property type="entry name" value="RIDDLE"/>
    <property type="match status" value="1"/>
</dbReference>
<dbReference type="PANTHER" id="PTHR23259:SF70">
    <property type="entry name" value="ACCESSORY GLAND PROTEIN ACP62F-RELATED"/>
    <property type="match status" value="1"/>
</dbReference>
<dbReference type="Gene3D" id="2.10.25.10">
    <property type="entry name" value="Laminin"/>
    <property type="match status" value="1"/>
</dbReference>
<reference evidence="7" key="1">
    <citation type="submission" date="2017-02" db="UniProtKB">
        <authorList>
            <consortium name="WormBaseParasite"/>
        </authorList>
    </citation>
    <scope>IDENTIFICATION</scope>
</reference>
<dbReference type="Proteomes" id="UP000271162">
    <property type="component" value="Unassembled WGS sequence"/>
</dbReference>
<evidence type="ECO:0000313" key="7">
    <source>
        <dbReference type="WBParaSite" id="NBR_0001882101-mRNA-1"/>
    </source>
</evidence>
<evidence type="ECO:0000256" key="3">
    <source>
        <dbReference type="ARBA" id="ARBA00023157"/>
    </source>
</evidence>
<dbReference type="AlphaFoldDB" id="A0A0N4YNK9"/>
<dbReference type="EMBL" id="UYSL01023686">
    <property type="protein sequence ID" value="VDL82547.1"/>
    <property type="molecule type" value="Genomic_DNA"/>
</dbReference>
<dbReference type="InterPro" id="IPR036084">
    <property type="entry name" value="Ser_inhib-like_sf"/>
</dbReference>
<evidence type="ECO:0000256" key="2">
    <source>
        <dbReference type="ARBA" id="ARBA00022900"/>
    </source>
</evidence>
<keyword evidence="1" id="KW-0646">Protease inhibitor</keyword>